<feature type="region of interest" description="Disordered" evidence="1">
    <location>
        <begin position="153"/>
        <end position="249"/>
    </location>
</feature>
<sequence>MLLLYRTFDPDQSVLGGGAHGGPAHSHMRRHVGKRPQPLQSTVGAWDDEEPEEGVTQMHSQATLDNVISMPTRPPQMAARLAATRWSPPPSSLPPLLLRQQPRSCTPHAPHDSKMSLCESFCMEKHSHFHCALCKCTACEFCAALRYSRRNASTSAAATSVPVHSNAASPGRGSKQRPPPPLPMPPTPTPTPRSQQELHQRARGRGHVRRGGRVDRRGNRQGGSRISDGGGGSGRRLIGDPGAHAPPAGVRHSVAVGVLTQALDSPRWHALEATWIHQFDRVMVFESHTDVAKVQQIWKYIPQRLYTRFPDSDFYLIIDDDVFINARLLLDYLQFRDPQERALYGPGFCDWGVRHELKARAAKILSLQMPKFIHIIIGGIMIFTSAAIKLFTESDRVMQCIDDLETLYGNKIFLWGGLKQSALYNQDWLFCWCLQVRMAGTVYVDNGFEDIEFPARKCTTLVDSAHRRVGIHHVSRRRMLALWRAYLRGIEREGNHTIGEGDPARISHCETSGSGDPYEPHSPGEHVYLDSFKRPKKMGTCKSIVSHPQQQNRYPHCVSHMAYTKAHPETSPCTGGTGHLKCAGFQLDVNDHCNLQYYLYCERLYKGENGNWCPLPKGYPEHCCYSRALDEAAGRKRRLPANSYLLQVYPRKEVYVDSRASDNHLARMRRNASREASFIIANAQEGISSNRRNPR</sequence>
<proteinExistence type="predicted"/>
<dbReference type="EMBL" id="HBEY01052478">
    <property type="protein sequence ID" value="CAD8621860.1"/>
    <property type="molecule type" value="Transcribed_RNA"/>
</dbReference>
<feature type="region of interest" description="Disordered" evidence="1">
    <location>
        <begin position="12"/>
        <end position="44"/>
    </location>
</feature>
<evidence type="ECO:0000313" key="2">
    <source>
        <dbReference type="EMBL" id="CAD8621860.1"/>
    </source>
</evidence>
<dbReference type="AlphaFoldDB" id="A0A7S0Q7M4"/>
<evidence type="ECO:0000256" key="1">
    <source>
        <dbReference type="SAM" id="MobiDB-lite"/>
    </source>
</evidence>
<name>A0A7S0Q7M4_9EUKA</name>
<protein>
    <submittedName>
        <fullName evidence="2">Uncharacterized protein</fullName>
    </submittedName>
</protein>
<gene>
    <name evidence="2" type="ORF">CPEL01642_LOCUS25243</name>
</gene>
<organism evidence="2">
    <name type="scientific">Coccolithus braarudii</name>
    <dbReference type="NCBI Taxonomy" id="221442"/>
    <lineage>
        <taxon>Eukaryota</taxon>
        <taxon>Haptista</taxon>
        <taxon>Haptophyta</taxon>
        <taxon>Prymnesiophyceae</taxon>
        <taxon>Coccolithales</taxon>
        <taxon>Coccolithaceae</taxon>
        <taxon>Coccolithus</taxon>
    </lineage>
</organism>
<feature type="compositionally biased region" description="Pro residues" evidence="1">
    <location>
        <begin position="177"/>
        <end position="191"/>
    </location>
</feature>
<reference evidence="2" key="1">
    <citation type="submission" date="2021-01" db="EMBL/GenBank/DDBJ databases">
        <authorList>
            <person name="Corre E."/>
            <person name="Pelletier E."/>
            <person name="Niang G."/>
            <person name="Scheremetjew M."/>
            <person name="Finn R."/>
            <person name="Kale V."/>
            <person name="Holt S."/>
            <person name="Cochrane G."/>
            <person name="Meng A."/>
            <person name="Brown T."/>
            <person name="Cohen L."/>
        </authorList>
    </citation>
    <scope>NUCLEOTIDE SEQUENCE</scope>
    <source>
        <strain evidence="2">PLY182g</strain>
    </source>
</reference>
<dbReference type="Gene3D" id="3.90.550.50">
    <property type="match status" value="1"/>
</dbReference>
<feature type="compositionally biased region" description="Basic residues" evidence="1">
    <location>
        <begin position="201"/>
        <end position="211"/>
    </location>
</feature>
<accession>A0A7S0Q7M4</accession>